<name>A0A8H2W7D7_9AGAM</name>
<dbReference type="SUPFAM" id="SSF50475">
    <property type="entry name" value="FMN-binding split barrel"/>
    <property type="match status" value="1"/>
</dbReference>
<dbReference type="InterPro" id="IPR055343">
    <property type="entry name" value="CREG_beta-barrel"/>
</dbReference>
<dbReference type="Pfam" id="PF13883">
    <property type="entry name" value="CREG_beta-barrel"/>
    <property type="match status" value="1"/>
</dbReference>
<evidence type="ECO:0000313" key="2">
    <source>
        <dbReference type="EMBL" id="CAE6341844.1"/>
    </source>
</evidence>
<proteinExistence type="predicted"/>
<protein>
    <recommendedName>
        <fullName evidence="1">CREG-like beta-barrel domain-containing protein</fullName>
    </recommendedName>
</protein>
<dbReference type="AlphaFoldDB" id="A0A8H2W7D7"/>
<feature type="domain" description="CREG-like beta-barrel" evidence="1">
    <location>
        <begin position="191"/>
        <end position="278"/>
    </location>
</feature>
<dbReference type="PANTHER" id="PTHR37273:SF1">
    <property type="entry name" value="ADL397C-AP"/>
    <property type="match status" value="1"/>
</dbReference>
<dbReference type="Proteomes" id="UP000663826">
    <property type="component" value="Unassembled WGS sequence"/>
</dbReference>
<comment type="caution">
    <text evidence="2">The sequence shown here is derived from an EMBL/GenBank/DDBJ whole genome shotgun (WGS) entry which is preliminary data.</text>
</comment>
<gene>
    <name evidence="2" type="ORF">RDB_LOCUS3621</name>
</gene>
<evidence type="ECO:0000313" key="3">
    <source>
        <dbReference type="Proteomes" id="UP000663826"/>
    </source>
</evidence>
<organism evidence="2 3">
    <name type="scientific">Rhizoctonia solani</name>
    <dbReference type="NCBI Taxonomy" id="456999"/>
    <lineage>
        <taxon>Eukaryota</taxon>
        <taxon>Fungi</taxon>
        <taxon>Dikarya</taxon>
        <taxon>Basidiomycota</taxon>
        <taxon>Agaricomycotina</taxon>
        <taxon>Agaricomycetes</taxon>
        <taxon>Cantharellales</taxon>
        <taxon>Ceratobasidiaceae</taxon>
        <taxon>Rhizoctonia</taxon>
    </lineage>
</organism>
<dbReference type="Gene3D" id="2.30.110.10">
    <property type="entry name" value="Electron Transport, Fmn-binding Protein, Chain A"/>
    <property type="match status" value="1"/>
</dbReference>
<evidence type="ECO:0000259" key="1">
    <source>
        <dbReference type="Pfam" id="PF13883"/>
    </source>
</evidence>
<accession>A0A8H2W7D7</accession>
<dbReference type="InterPro" id="IPR012349">
    <property type="entry name" value="Split_barrel_FMN-bd"/>
</dbReference>
<dbReference type="PANTHER" id="PTHR37273">
    <property type="entry name" value="CHROMOSOME 8, WHOLE GENOME SHOTGUN SEQUENCE"/>
    <property type="match status" value="1"/>
</dbReference>
<sequence>MFLNYHWHRPWSPKPFFPVPNRHGLPSIHWSSATCLIGWFVIPTARLSRELVKRESVATLATVYPPDYRIAGLAGHPFALMEYYASGSLSYLFFPISQNARNIASTPGKTASFTIRVGESPNGFEPDVGGFDAGADQVLMGGWENPTPRSGIEHQVPPSGSKNPVMTGWRGWGKSMFAGWQAKAAERGPAATARVALMGNVTVFYGVTGEGDTEADVEARQMSECFLAKHPDAKWWVPGRPGAPHVAWWARFDPQAVFYVGGFGNEHYIGWIPVELYRNSSTANAYF</sequence>
<reference evidence="2" key="1">
    <citation type="submission" date="2021-01" db="EMBL/GenBank/DDBJ databases">
        <authorList>
            <person name="Kaushik A."/>
        </authorList>
    </citation>
    <scope>NUCLEOTIDE SEQUENCE</scope>
    <source>
        <strain evidence="2">AG1-1B</strain>
    </source>
</reference>
<dbReference type="EMBL" id="CAJMWQ010000144">
    <property type="protein sequence ID" value="CAE6341844.1"/>
    <property type="molecule type" value="Genomic_DNA"/>
</dbReference>